<keyword evidence="6 16" id="KW-0863">Zinc-finger</keyword>
<evidence type="ECO:0000259" key="18">
    <source>
        <dbReference type="PROSITE" id="PS51068"/>
    </source>
</evidence>
<keyword evidence="12 16" id="KW-0511">Multifunctional enzyme</keyword>
<dbReference type="Gene3D" id="1.10.8.50">
    <property type="match status" value="1"/>
</dbReference>
<comment type="function">
    <text evidence="15">Involved in base excision repair of DNA damaged by oxidation or by mutagenic agents. Acts as a DNA glycosylase that recognizes and removes damaged bases. Has a preference for oxidized purines, such as 7,8-dihydro-8-oxoguanine (8-oxoG). Has AP (apurinic/apyrimidinic) lyase activity and introduces nicks in the DNA strand. Cleaves the DNA backbone by beta-delta elimination to generate a single-strand break at the site of the removed base with both 3'- and 5'-phosphates.</text>
</comment>
<keyword evidence="7 16" id="KW-0378">Hydrolase</keyword>
<evidence type="ECO:0000259" key="17">
    <source>
        <dbReference type="PROSITE" id="PS51066"/>
    </source>
</evidence>
<gene>
    <name evidence="16 19" type="primary">mutM</name>
    <name evidence="16" type="synonym">fpg</name>
    <name evidence="19" type="ordered locus">P9303_21761</name>
</gene>
<evidence type="ECO:0000256" key="13">
    <source>
        <dbReference type="ARBA" id="ARBA00023295"/>
    </source>
</evidence>
<comment type="function">
    <text evidence="16">Involved in base excision repair of DNA damaged by oxidation or by mutagenic agents. Acts as DNA glycosylase that recognizes and removes damaged bases. Has a preference for oxidized purines, such as 7,8-dihydro-8-oxoguanine (8-oxoG). Has AP (apurinic/apyrimidinic) lyase activity and introduces nicks in the DNA strand. Cleaves the DNA backbone by beta-delta elimination to generate a single-strand break at the site of the removed base with both 3'- and 5'-phosphates.</text>
</comment>
<dbReference type="GO" id="GO:0006284">
    <property type="term" value="P:base-excision repair"/>
    <property type="evidence" value="ECO:0007669"/>
    <property type="project" value="InterPro"/>
</dbReference>
<dbReference type="NCBIfam" id="TIGR00577">
    <property type="entry name" value="fpg"/>
    <property type="match status" value="1"/>
</dbReference>
<dbReference type="EC" id="3.2.2.23" evidence="16"/>
<evidence type="ECO:0000313" key="20">
    <source>
        <dbReference type="Proteomes" id="UP000002274"/>
    </source>
</evidence>
<dbReference type="GO" id="GO:0034039">
    <property type="term" value="F:8-oxo-7,8-dihydroguanine DNA N-glycosylase activity"/>
    <property type="evidence" value="ECO:0007669"/>
    <property type="project" value="TreeGrafter"/>
</dbReference>
<evidence type="ECO:0000256" key="7">
    <source>
        <dbReference type="ARBA" id="ARBA00022801"/>
    </source>
</evidence>
<dbReference type="PROSITE" id="PS01242">
    <property type="entry name" value="ZF_FPG_1"/>
    <property type="match status" value="1"/>
</dbReference>
<dbReference type="InterPro" id="IPR015887">
    <property type="entry name" value="DNA_glyclase_Znf_dom_DNA_BS"/>
</dbReference>
<dbReference type="PROSITE" id="PS51068">
    <property type="entry name" value="FPG_CAT"/>
    <property type="match status" value="1"/>
</dbReference>
<dbReference type="InterPro" id="IPR010979">
    <property type="entry name" value="Ribosomal_uS13-like_H2TH"/>
</dbReference>
<evidence type="ECO:0000256" key="16">
    <source>
        <dbReference type="HAMAP-Rule" id="MF_00103"/>
    </source>
</evidence>
<dbReference type="InterPro" id="IPR015886">
    <property type="entry name" value="H2TH_FPG"/>
</dbReference>
<comment type="catalytic activity">
    <reaction evidence="1 16">
        <text>Hydrolysis of DNA containing ring-opened 7-methylguanine residues, releasing 2,6-diamino-4-hydroxy-5-(N-methyl)formamidopyrimidine.</text>
        <dbReference type="EC" id="3.2.2.23"/>
    </reaction>
</comment>
<comment type="similarity">
    <text evidence="2 16">Belongs to the FPG family.</text>
</comment>
<keyword evidence="8 16" id="KW-0862">Zinc</keyword>
<dbReference type="GO" id="GO:0008270">
    <property type="term" value="F:zinc ion binding"/>
    <property type="evidence" value="ECO:0007669"/>
    <property type="project" value="UniProtKB-UniRule"/>
</dbReference>
<evidence type="ECO:0000256" key="10">
    <source>
        <dbReference type="ARBA" id="ARBA00023204"/>
    </source>
</evidence>
<dbReference type="SMART" id="SM01232">
    <property type="entry name" value="H2TH"/>
    <property type="match status" value="1"/>
</dbReference>
<keyword evidence="13 16" id="KW-0326">Glycosidase</keyword>
<organism evidence="19 20">
    <name type="scientific">Prochlorococcus marinus (strain MIT 9303)</name>
    <dbReference type="NCBI Taxonomy" id="59922"/>
    <lineage>
        <taxon>Bacteria</taxon>
        <taxon>Bacillati</taxon>
        <taxon>Cyanobacteriota</taxon>
        <taxon>Cyanophyceae</taxon>
        <taxon>Synechococcales</taxon>
        <taxon>Prochlorococcaceae</taxon>
        <taxon>Prochlorococcus</taxon>
    </lineage>
</organism>
<dbReference type="Pfam" id="PF06827">
    <property type="entry name" value="zf-FPG_IleRS"/>
    <property type="match status" value="1"/>
</dbReference>
<evidence type="ECO:0000256" key="11">
    <source>
        <dbReference type="ARBA" id="ARBA00023239"/>
    </source>
</evidence>
<dbReference type="Proteomes" id="UP000002274">
    <property type="component" value="Chromosome"/>
</dbReference>
<dbReference type="BioCyc" id="PMAR59922:G1G80-1903-MONOMER"/>
<dbReference type="FunFam" id="1.10.8.50:FF:000003">
    <property type="entry name" value="Formamidopyrimidine-DNA glycosylase"/>
    <property type="match status" value="1"/>
</dbReference>
<dbReference type="PANTHER" id="PTHR22993:SF9">
    <property type="entry name" value="FORMAMIDOPYRIMIDINE-DNA GLYCOSYLASE"/>
    <property type="match status" value="1"/>
</dbReference>
<evidence type="ECO:0000256" key="4">
    <source>
        <dbReference type="ARBA" id="ARBA00022723"/>
    </source>
</evidence>
<keyword evidence="5 16" id="KW-0227">DNA damage</keyword>
<evidence type="ECO:0000256" key="14">
    <source>
        <dbReference type="ARBA" id="ARBA00044632"/>
    </source>
</evidence>
<keyword evidence="9 16" id="KW-0238">DNA-binding</keyword>
<dbReference type="Pfam" id="PF06831">
    <property type="entry name" value="H2TH"/>
    <property type="match status" value="1"/>
</dbReference>
<dbReference type="InterPro" id="IPR010663">
    <property type="entry name" value="Znf_FPG/IleRS"/>
</dbReference>
<evidence type="ECO:0000256" key="15">
    <source>
        <dbReference type="ARBA" id="ARBA00060177"/>
    </source>
</evidence>
<comment type="caution">
    <text evidence="16">Lacks conserved residue(s) required for the propagation of feature annotation.</text>
</comment>
<feature type="binding site" evidence="16">
    <location>
        <position position="108"/>
    </location>
    <ligand>
        <name>DNA</name>
        <dbReference type="ChEBI" id="CHEBI:16991"/>
    </ligand>
</feature>
<evidence type="ECO:0000256" key="9">
    <source>
        <dbReference type="ARBA" id="ARBA00023125"/>
    </source>
</evidence>
<dbReference type="NCBIfam" id="NF002211">
    <property type="entry name" value="PRK01103.1"/>
    <property type="match status" value="1"/>
</dbReference>
<dbReference type="InterPro" id="IPR012319">
    <property type="entry name" value="FPG_cat"/>
</dbReference>
<reference evidence="19 20" key="1">
    <citation type="journal article" date="2007" name="PLoS Genet.">
        <title>Patterns and implications of gene gain and loss in the evolution of Prochlorococcus.</title>
        <authorList>
            <person name="Kettler G.C."/>
            <person name="Martiny A.C."/>
            <person name="Huang K."/>
            <person name="Zucker J."/>
            <person name="Coleman M.L."/>
            <person name="Rodrigue S."/>
            <person name="Chen F."/>
            <person name="Lapidus A."/>
            <person name="Ferriera S."/>
            <person name="Johnson J."/>
            <person name="Steglich C."/>
            <person name="Church G.M."/>
            <person name="Richardson P."/>
            <person name="Chisholm S.W."/>
        </authorList>
    </citation>
    <scope>NUCLEOTIDE SEQUENCE [LARGE SCALE GENOMIC DNA]</scope>
    <source>
        <strain evidence="19 20">MIT 9303</strain>
    </source>
</reference>
<keyword evidence="11 16" id="KW-0456">Lyase</keyword>
<evidence type="ECO:0000256" key="12">
    <source>
        <dbReference type="ARBA" id="ARBA00023268"/>
    </source>
</evidence>
<comment type="subunit">
    <text evidence="3 16">Monomer.</text>
</comment>
<dbReference type="EC" id="4.2.99.18" evidence="16"/>
<name>A2CBQ1_PROM3</name>
<dbReference type="InterPro" id="IPR000214">
    <property type="entry name" value="Znf_DNA_glyclase/AP_lyase"/>
</dbReference>
<dbReference type="KEGG" id="pmf:P9303_21761"/>
<dbReference type="PROSITE" id="PS51066">
    <property type="entry name" value="ZF_FPG_2"/>
    <property type="match status" value="1"/>
</dbReference>
<dbReference type="Gene3D" id="3.20.190.10">
    <property type="entry name" value="MutM-like, N-terminal"/>
    <property type="match status" value="1"/>
</dbReference>
<evidence type="ECO:0000256" key="2">
    <source>
        <dbReference type="ARBA" id="ARBA00009409"/>
    </source>
</evidence>
<dbReference type="NCBIfam" id="NF010551">
    <property type="entry name" value="PRK13945.1"/>
    <property type="match status" value="1"/>
</dbReference>
<dbReference type="GO" id="GO:0140078">
    <property type="term" value="F:class I DNA-(apurinic or apyrimidinic site) endonuclease activity"/>
    <property type="evidence" value="ECO:0007669"/>
    <property type="project" value="UniProtKB-EC"/>
</dbReference>
<evidence type="ECO:0000256" key="8">
    <source>
        <dbReference type="ARBA" id="ARBA00022833"/>
    </source>
</evidence>
<dbReference type="InterPro" id="IPR020629">
    <property type="entry name" value="FPG_Glyclase"/>
</dbReference>
<sequence>MPELPEVETVRRGLADRLIDFQIDQVEVCRERAIASPGGSALFIKMLCGMHVGSWLRRGKYLMASLHHDFAQPSADSEPDPDGGWWGVHLRMTGQFQWHEAISSPCPHTRVRIWNKKDEELRFVDTRSFGQMWWVPPGNAPETIITGLQKLGPEPFSSAFNSSYLSKRLKGSKRPIKSALLDQSIVAGAGNIYTDESLFAARILPHTPSGQLKKVELERLCDCLTEVLRVSIGAGGTTFSDFRDLEGMNGNYGGQAWVYRRGGQACRICSTPIRRESLCGRGTHWCPNCQR</sequence>
<evidence type="ECO:0000256" key="5">
    <source>
        <dbReference type="ARBA" id="ARBA00022763"/>
    </source>
</evidence>
<dbReference type="SUPFAM" id="SSF46946">
    <property type="entry name" value="S13-like H2TH domain"/>
    <property type="match status" value="1"/>
</dbReference>
<dbReference type="HAMAP" id="MF_00103">
    <property type="entry name" value="Fapy_DNA_glycosyl"/>
    <property type="match status" value="1"/>
</dbReference>
<dbReference type="STRING" id="59922.P9303_21761"/>
<dbReference type="RefSeq" id="WP_011826785.1">
    <property type="nucleotide sequence ID" value="NC_008820.1"/>
</dbReference>
<feature type="active site" description="Schiff-base intermediate with DNA" evidence="16">
    <location>
        <position position="2"/>
    </location>
</feature>
<accession>A2CBQ1</accession>
<dbReference type="AlphaFoldDB" id="A2CBQ1"/>
<evidence type="ECO:0000256" key="3">
    <source>
        <dbReference type="ARBA" id="ARBA00011245"/>
    </source>
</evidence>
<feature type="active site" description="Proton donor; for delta-elimination activity" evidence="16">
    <location>
        <position position="281"/>
    </location>
</feature>
<dbReference type="InterPro" id="IPR035937">
    <property type="entry name" value="FPG_N"/>
</dbReference>
<dbReference type="EMBL" id="CP000554">
    <property type="protein sequence ID" value="ABM78911.1"/>
    <property type="molecule type" value="Genomic_DNA"/>
</dbReference>
<comment type="catalytic activity">
    <reaction evidence="14 16">
        <text>2'-deoxyribonucleotide-(2'-deoxyribose 5'-phosphate)-2'-deoxyribonucleotide-DNA = a 3'-end 2'-deoxyribonucleotide-(2,3-dehydro-2,3-deoxyribose 5'-phosphate)-DNA + a 5'-end 5'-phospho-2'-deoxyribonucleoside-DNA + H(+)</text>
        <dbReference type="Rhea" id="RHEA:66592"/>
        <dbReference type="Rhea" id="RHEA-COMP:13180"/>
        <dbReference type="Rhea" id="RHEA-COMP:16897"/>
        <dbReference type="Rhea" id="RHEA-COMP:17067"/>
        <dbReference type="ChEBI" id="CHEBI:15378"/>
        <dbReference type="ChEBI" id="CHEBI:136412"/>
        <dbReference type="ChEBI" id="CHEBI:157695"/>
        <dbReference type="ChEBI" id="CHEBI:167181"/>
        <dbReference type="EC" id="4.2.99.18"/>
    </reaction>
</comment>
<evidence type="ECO:0000256" key="1">
    <source>
        <dbReference type="ARBA" id="ARBA00001668"/>
    </source>
</evidence>
<dbReference type="SMART" id="SM00898">
    <property type="entry name" value="Fapy_DNA_glyco"/>
    <property type="match status" value="1"/>
</dbReference>
<feature type="active site" description="Proton donor" evidence="16">
    <location>
        <position position="3"/>
    </location>
</feature>
<evidence type="ECO:0000313" key="19">
    <source>
        <dbReference type="EMBL" id="ABM78911.1"/>
    </source>
</evidence>
<keyword evidence="10 16" id="KW-0234">DNA repair</keyword>
<feature type="active site" description="Proton donor; for beta-elimination activity" evidence="16">
    <location>
        <position position="60"/>
    </location>
</feature>
<feature type="binding site" evidence="16">
    <location>
        <position position="127"/>
    </location>
    <ligand>
        <name>DNA</name>
        <dbReference type="ChEBI" id="CHEBI:16991"/>
    </ligand>
</feature>
<dbReference type="SUPFAM" id="SSF57716">
    <property type="entry name" value="Glucocorticoid receptor-like (DNA-binding domain)"/>
    <property type="match status" value="1"/>
</dbReference>
<dbReference type="Pfam" id="PF01149">
    <property type="entry name" value="Fapy_DNA_glyco"/>
    <property type="match status" value="1"/>
</dbReference>
<keyword evidence="4 16" id="KW-0479">Metal-binding</keyword>
<dbReference type="CDD" id="cd08966">
    <property type="entry name" value="EcFpg-like_N"/>
    <property type="match status" value="1"/>
</dbReference>
<feature type="domain" description="Formamidopyrimidine-DNA glycosylase catalytic" evidence="18">
    <location>
        <begin position="2"/>
        <end position="130"/>
    </location>
</feature>
<dbReference type="PANTHER" id="PTHR22993">
    <property type="entry name" value="FORMAMIDOPYRIMIDINE-DNA GLYCOSYLASE"/>
    <property type="match status" value="1"/>
</dbReference>
<dbReference type="GO" id="GO:0003690">
    <property type="term" value="F:double-stranded DNA binding"/>
    <property type="evidence" value="ECO:0007669"/>
    <property type="project" value="UniProtKB-ARBA"/>
</dbReference>
<dbReference type="GO" id="GO:0003684">
    <property type="term" value="F:damaged DNA binding"/>
    <property type="evidence" value="ECO:0007669"/>
    <property type="project" value="InterPro"/>
</dbReference>
<dbReference type="SUPFAM" id="SSF81624">
    <property type="entry name" value="N-terminal domain of MutM-like DNA repair proteins"/>
    <property type="match status" value="1"/>
</dbReference>
<feature type="domain" description="FPG-type" evidence="17">
    <location>
        <begin position="257"/>
        <end position="291"/>
    </location>
</feature>
<comment type="cofactor">
    <cofactor evidence="16">
        <name>Zn(2+)</name>
        <dbReference type="ChEBI" id="CHEBI:29105"/>
    </cofactor>
    <text evidence="16">Binds 1 zinc ion per subunit.</text>
</comment>
<protein>
    <recommendedName>
        <fullName evidence="16">Formamidopyrimidine-DNA glycosylase</fullName>
        <shortName evidence="16">Fapy-DNA glycosylase</shortName>
        <ecNumber evidence="16">3.2.2.23</ecNumber>
    </recommendedName>
    <alternativeName>
        <fullName evidence="16">DNA-(apurinic or apyrimidinic site) lyase MutM</fullName>
        <shortName evidence="16">AP lyase MutM</shortName>
        <ecNumber evidence="16">4.2.99.18</ecNumber>
    </alternativeName>
</protein>
<evidence type="ECO:0000256" key="6">
    <source>
        <dbReference type="ARBA" id="ARBA00022771"/>
    </source>
</evidence>
<proteinExistence type="inferred from homology"/>
<dbReference type="HOGENOM" id="CLU_038423_1_2_3"/>